<evidence type="ECO:0000256" key="2">
    <source>
        <dbReference type="ARBA" id="ARBA00007647"/>
    </source>
</evidence>
<protein>
    <recommendedName>
        <fullName evidence="8">Glycosyltransferase family 92 protein</fullName>
        <ecNumber evidence="8">2.4.1.-</ecNumber>
    </recommendedName>
</protein>
<evidence type="ECO:0000256" key="1">
    <source>
        <dbReference type="ARBA" id="ARBA00004167"/>
    </source>
</evidence>
<evidence type="ECO:0000313" key="10">
    <source>
        <dbReference type="Proteomes" id="UP000252519"/>
    </source>
</evidence>
<dbReference type="PANTHER" id="PTHR21461">
    <property type="entry name" value="GLYCOSYLTRANSFERASE FAMILY 92 PROTEIN"/>
    <property type="match status" value="1"/>
</dbReference>
<name>A0A368GDF1_ANCCA</name>
<keyword evidence="5" id="KW-0812">Transmembrane</keyword>
<dbReference type="EMBL" id="JOJR01000197">
    <property type="protein sequence ID" value="RCN42382.1"/>
    <property type="molecule type" value="Genomic_DNA"/>
</dbReference>
<dbReference type="GO" id="GO:0016757">
    <property type="term" value="F:glycosyltransferase activity"/>
    <property type="evidence" value="ECO:0007669"/>
    <property type="project" value="UniProtKB-UniRule"/>
</dbReference>
<keyword evidence="4 8" id="KW-0808">Transferase</keyword>
<keyword evidence="6" id="KW-1133">Transmembrane helix</keyword>
<comment type="caution">
    <text evidence="9">The sequence shown here is derived from an EMBL/GenBank/DDBJ whole genome shotgun (WGS) entry which is preliminary data.</text>
</comment>
<keyword evidence="3 8" id="KW-0328">Glycosyltransferase</keyword>
<evidence type="ECO:0000256" key="5">
    <source>
        <dbReference type="ARBA" id="ARBA00022692"/>
    </source>
</evidence>
<accession>A0A368GDF1</accession>
<evidence type="ECO:0000256" key="8">
    <source>
        <dbReference type="RuleBase" id="RU366017"/>
    </source>
</evidence>
<evidence type="ECO:0000256" key="6">
    <source>
        <dbReference type="ARBA" id="ARBA00022989"/>
    </source>
</evidence>
<reference evidence="9 10" key="1">
    <citation type="submission" date="2014-10" db="EMBL/GenBank/DDBJ databases">
        <title>Draft genome of the hookworm Ancylostoma caninum.</title>
        <authorList>
            <person name="Mitreva M."/>
        </authorList>
    </citation>
    <scope>NUCLEOTIDE SEQUENCE [LARGE SCALE GENOMIC DNA]</scope>
    <source>
        <strain evidence="9 10">Baltimore</strain>
    </source>
</reference>
<keyword evidence="10" id="KW-1185">Reference proteome</keyword>
<gene>
    <name evidence="9" type="ORF">ANCCAN_11679</name>
</gene>
<dbReference type="InterPro" id="IPR008166">
    <property type="entry name" value="Glyco_transf_92"/>
</dbReference>
<dbReference type="PANTHER" id="PTHR21461:SF40">
    <property type="entry name" value="GLYCOSYLTRANSFERASE FAMILY 92 PROTEIN"/>
    <property type="match status" value="1"/>
</dbReference>
<dbReference type="Proteomes" id="UP000252519">
    <property type="component" value="Unassembled WGS sequence"/>
</dbReference>
<evidence type="ECO:0000313" key="9">
    <source>
        <dbReference type="EMBL" id="RCN42382.1"/>
    </source>
</evidence>
<sequence>MQEMVKSKIGIHGKSLTSLSLVGAYAYDHYSVVTTDADGWFGAKVYCRYFDRNWLELKPSVESYVFPEYVVHCCRDPEARYMSISETKEEIVKEKVPVLDRTGSKLKYKLTFCLPPIYGNESIWLLLAELVEHYKLQGVDHFYFYIKDIDAYSSKLIENYVKNGEADAIFLKEEQDREGFLWQLVGVRDCLHRNRHHSQYAIFGDLDERMMPVGETKLIQYVRAVMRPNGNIGSIKVTARFVVRSKEPPTTYEV</sequence>
<dbReference type="OrthoDB" id="2526284at2759"/>
<keyword evidence="7" id="KW-0472">Membrane</keyword>
<dbReference type="Pfam" id="PF01697">
    <property type="entry name" value="Glyco_transf_92"/>
    <property type="match status" value="1"/>
</dbReference>
<dbReference type="GO" id="GO:0005737">
    <property type="term" value="C:cytoplasm"/>
    <property type="evidence" value="ECO:0007669"/>
    <property type="project" value="TreeGrafter"/>
</dbReference>
<evidence type="ECO:0000256" key="3">
    <source>
        <dbReference type="ARBA" id="ARBA00022676"/>
    </source>
</evidence>
<evidence type="ECO:0000256" key="4">
    <source>
        <dbReference type="ARBA" id="ARBA00022679"/>
    </source>
</evidence>
<organism evidence="9 10">
    <name type="scientific">Ancylostoma caninum</name>
    <name type="common">Dog hookworm</name>
    <dbReference type="NCBI Taxonomy" id="29170"/>
    <lineage>
        <taxon>Eukaryota</taxon>
        <taxon>Metazoa</taxon>
        <taxon>Ecdysozoa</taxon>
        <taxon>Nematoda</taxon>
        <taxon>Chromadorea</taxon>
        <taxon>Rhabditida</taxon>
        <taxon>Rhabditina</taxon>
        <taxon>Rhabditomorpha</taxon>
        <taxon>Strongyloidea</taxon>
        <taxon>Ancylostomatidae</taxon>
        <taxon>Ancylostomatinae</taxon>
        <taxon>Ancylostoma</taxon>
    </lineage>
</organism>
<dbReference type="EC" id="2.4.1.-" evidence="8"/>
<dbReference type="GO" id="GO:0016020">
    <property type="term" value="C:membrane"/>
    <property type="evidence" value="ECO:0007669"/>
    <property type="project" value="UniProtKB-SubCell"/>
</dbReference>
<comment type="similarity">
    <text evidence="2 8">Belongs to the glycosyltransferase 92 family.</text>
</comment>
<evidence type="ECO:0000256" key="7">
    <source>
        <dbReference type="ARBA" id="ARBA00023136"/>
    </source>
</evidence>
<proteinExistence type="inferred from homology"/>
<comment type="subcellular location">
    <subcellularLocation>
        <location evidence="1">Membrane</location>
        <topology evidence="1">Single-pass membrane protein</topology>
    </subcellularLocation>
</comment>
<dbReference type="AlphaFoldDB" id="A0A368GDF1"/>